<dbReference type="CDD" id="cd08836">
    <property type="entry name" value="ArfGap_AGAP"/>
    <property type="match status" value="1"/>
</dbReference>
<dbReference type="PROSITE" id="PS51421">
    <property type="entry name" value="RAS"/>
    <property type="match status" value="1"/>
</dbReference>
<dbReference type="SMART" id="SM00233">
    <property type="entry name" value="PH"/>
    <property type="match status" value="2"/>
</dbReference>
<dbReference type="InterPro" id="IPR038508">
    <property type="entry name" value="ArfGAP_dom_sf"/>
</dbReference>
<dbReference type="Gene3D" id="1.25.40.20">
    <property type="entry name" value="Ankyrin repeat-containing domain"/>
    <property type="match status" value="1"/>
</dbReference>
<evidence type="ECO:0000256" key="3">
    <source>
        <dbReference type="ARBA" id="ARBA00022723"/>
    </source>
</evidence>
<sequence>MSARQLHTGFPGTNTLHSEQCRAEIQRFESVHPCIYQIYDMLECLPLPPEYAHMRDEIRDQVVCIEDAFVNSHEWTLSRSVSELRLGVVGTTSSGKTSLVHRYLTGTFTAEESPEGGRFKKEVFIDGLSHLLLIRDEGSASPDVQFSLWADAVIFVYSVDNQESFERVRHFYSHMNKFRNVAEMPVLLVGTKDTLSEKNPRVISEEEGKQMANHLKRCAYYETCATYGLNVERVFKDACCKILQQRTRASFSGSTRTPTPTTPATQDKRDYQESRFMQNVLYGAVSAQKTPYHQRSMSSAPLAEQFVGGSRKTHVQQRDTSGIVGAQRCGDRAMSAFVVPPGMPMQAQFGSRASQLDYRGVSPSNSQKSMSNGVHTRSSAALLDPGSDLGALGCGLDAHSLASASTSHLPTPSSTPTTQRKNRRISNIFQRPKDVEEKTKTQNVNLGGGREIPIKEGTMHKRSTKGALNREWKKKYVCLYGDGRLTYHHTQKDYRDKPNHGKEVFLGLATVRIAGRQRPRNTQRGVAINQFEENNVTNSVSSAALRPYEPRRSDAGFRKGFSTTDHIHTVSKLIEPLCLTFIDLKKAFDQVETEAVVEALDNHGVPTQYIKVLRELYSNFTTGISPFYKNIIIDVKRGVRQGDTIPPKIFTATLENAMRKLEWDDMGVKVDGRQLHHLRFADDIVLITPSISQAERMLTEFDEICGCIGLQLNLQKTMFMRNGWVSDAPFTLNGTNISECTSYVYLGRELNMMNDLTPELGRRRRVAWGGLGSESIEDVVKKTRNTRLRAHLFNTTVLPALTYASETWAFRKQEENAVSVIERAIERVMLGVSRFTQVRDGIRSSLLRRRSKIRDAAAFAKERGGSGDGTSGGGSDDAKESSPAVQLTPQTVVGQKKRRGGNRRLGSAGKATDEDDECFEIITSDQKRWEFCVAAEERDAWVAAIEEQIEKALQNQMSKPSTRARGDREEVLALRQLPGNDRCADCGQMSPDWASLNLGILICIECSGTHRNLGSHISRVRSLDLDAWPVEFLAVMQAIGNDAANRLWEHHAPSDRRPQPDSALEVKESWIRDKYEAKRFLPSLRVDATVGSQLIAAVIARDVAEVSLLLARASPEDVNSTVSGTRDRRSPLHLACSIGSLAILQLLLWNNADIHALDEQGRSGLWYARNSGFKECADMLLTAGLDTNYGIPAATTESTHSPPLLEGTVMGSLSNRDYSCIGDEVVLRRAPPPVATPAKRSTNAFDLLPASII</sequence>
<evidence type="ECO:0000256" key="6">
    <source>
        <dbReference type="ARBA" id="ARBA00023043"/>
    </source>
</evidence>
<dbReference type="SMART" id="SM00174">
    <property type="entry name" value="RHO"/>
    <property type="match status" value="1"/>
</dbReference>
<dbReference type="SMART" id="SM00173">
    <property type="entry name" value="RAS"/>
    <property type="match status" value="1"/>
</dbReference>
<keyword evidence="6 7" id="KW-0040">ANK repeat</keyword>
<feature type="compositionally biased region" description="Low complexity" evidence="9">
    <location>
        <begin position="403"/>
        <end position="418"/>
    </location>
</feature>
<evidence type="ECO:0000313" key="12">
    <source>
        <dbReference type="EMBL" id="KAK6743841.1"/>
    </source>
</evidence>
<dbReference type="SMART" id="SM00105">
    <property type="entry name" value="ArfGap"/>
    <property type="match status" value="1"/>
</dbReference>
<dbReference type="PROSITE" id="PS50115">
    <property type="entry name" value="ARFGAP"/>
    <property type="match status" value="1"/>
</dbReference>
<evidence type="ECO:0000313" key="13">
    <source>
        <dbReference type="Proteomes" id="UP001303046"/>
    </source>
</evidence>
<dbReference type="InterPro" id="IPR001806">
    <property type="entry name" value="Small_GTPase"/>
</dbReference>
<feature type="domain" description="Reverse transcriptase" evidence="11">
    <location>
        <begin position="476"/>
        <end position="737"/>
    </location>
</feature>
<dbReference type="InterPro" id="IPR011993">
    <property type="entry name" value="PH-like_dom_sf"/>
</dbReference>
<dbReference type="InterPro" id="IPR051282">
    <property type="entry name" value="Arf-GAP_GTPase_ANK_PH"/>
</dbReference>
<proteinExistence type="inferred from homology"/>
<evidence type="ECO:0000256" key="2">
    <source>
        <dbReference type="ARBA" id="ARBA00022468"/>
    </source>
</evidence>
<dbReference type="Gene3D" id="1.10.220.150">
    <property type="entry name" value="Arf GTPase activating protein"/>
    <property type="match status" value="1"/>
</dbReference>
<evidence type="ECO:0000259" key="11">
    <source>
        <dbReference type="PROSITE" id="PS50878"/>
    </source>
</evidence>
<organism evidence="12 13">
    <name type="scientific">Necator americanus</name>
    <name type="common">Human hookworm</name>
    <dbReference type="NCBI Taxonomy" id="51031"/>
    <lineage>
        <taxon>Eukaryota</taxon>
        <taxon>Metazoa</taxon>
        <taxon>Ecdysozoa</taxon>
        <taxon>Nematoda</taxon>
        <taxon>Chromadorea</taxon>
        <taxon>Rhabditida</taxon>
        <taxon>Rhabditina</taxon>
        <taxon>Rhabditomorpha</taxon>
        <taxon>Strongyloidea</taxon>
        <taxon>Ancylostomatidae</taxon>
        <taxon>Bunostominae</taxon>
        <taxon>Necator</taxon>
    </lineage>
</organism>
<feature type="domain" description="Arf-GAP" evidence="10">
    <location>
        <begin position="968"/>
        <end position="1088"/>
    </location>
</feature>
<feature type="compositionally biased region" description="Low complexity" evidence="9">
    <location>
        <begin position="255"/>
        <end position="265"/>
    </location>
</feature>
<feature type="compositionally biased region" description="Basic and acidic residues" evidence="9">
    <location>
        <begin position="431"/>
        <end position="440"/>
    </location>
</feature>
<dbReference type="InterPro" id="IPR001849">
    <property type="entry name" value="PH_domain"/>
</dbReference>
<feature type="compositionally biased region" description="Polar residues" evidence="9">
    <location>
        <begin position="883"/>
        <end position="893"/>
    </location>
</feature>
<comment type="similarity">
    <text evidence="1">Belongs to the centaurin gamma-like family.</text>
</comment>
<evidence type="ECO:0008006" key="14">
    <source>
        <dbReference type="Google" id="ProtNLM"/>
    </source>
</evidence>
<evidence type="ECO:0000256" key="9">
    <source>
        <dbReference type="SAM" id="MobiDB-lite"/>
    </source>
</evidence>
<dbReference type="InterPro" id="IPR036770">
    <property type="entry name" value="Ankyrin_rpt-contain_sf"/>
</dbReference>
<dbReference type="Pfam" id="PF00071">
    <property type="entry name" value="Ras"/>
    <property type="match status" value="1"/>
</dbReference>
<feature type="region of interest" description="Disordered" evidence="9">
    <location>
        <begin position="858"/>
        <end position="910"/>
    </location>
</feature>
<dbReference type="InterPro" id="IPR027417">
    <property type="entry name" value="P-loop_NTPase"/>
</dbReference>
<dbReference type="PANTHER" id="PTHR45819:SF5">
    <property type="entry name" value="CENTAURIN-GAMMA-1A"/>
    <property type="match status" value="1"/>
</dbReference>
<feature type="region of interest" description="Disordered" evidence="9">
    <location>
        <begin position="359"/>
        <end position="381"/>
    </location>
</feature>
<evidence type="ECO:0000256" key="7">
    <source>
        <dbReference type="PROSITE-ProRule" id="PRU00023"/>
    </source>
</evidence>
<reference evidence="12 13" key="1">
    <citation type="submission" date="2023-08" db="EMBL/GenBank/DDBJ databases">
        <title>A Necator americanus chromosomal reference genome.</title>
        <authorList>
            <person name="Ilik V."/>
            <person name="Petrzelkova K.J."/>
            <person name="Pardy F."/>
            <person name="Fuh T."/>
            <person name="Niatou-Singa F.S."/>
            <person name="Gouil Q."/>
            <person name="Baker L."/>
            <person name="Ritchie M.E."/>
            <person name="Jex A.R."/>
            <person name="Gazzola D."/>
            <person name="Li H."/>
            <person name="Toshio Fujiwara R."/>
            <person name="Zhan B."/>
            <person name="Aroian R.V."/>
            <person name="Pafco B."/>
            <person name="Schwarz E.M."/>
        </authorList>
    </citation>
    <scope>NUCLEOTIDE SEQUENCE [LARGE SCALE GENOMIC DNA]</scope>
    <source>
        <strain evidence="12 13">Aroian</strain>
        <tissue evidence="12">Whole animal</tissue>
    </source>
</reference>
<dbReference type="SUPFAM" id="SSF52540">
    <property type="entry name" value="P-loop containing nucleoside triphosphate hydrolases"/>
    <property type="match status" value="1"/>
</dbReference>
<evidence type="ECO:0000256" key="5">
    <source>
        <dbReference type="ARBA" id="ARBA00022833"/>
    </source>
</evidence>
<dbReference type="SUPFAM" id="SSF57863">
    <property type="entry name" value="ArfGap/RecO-like zinc finger"/>
    <property type="match status" value="1"/>
</dbReference>
<dbReference type="Proteomes" id="UP001303046">
    <property type="component" value="Unassembled WGS sequence"/>
</dbReference>
<dbReference type="Pfam" id="PF01412">
    <property type="entry name" value="ArfGap"/>
    <property type="match status" value="1"/>
</dbReference>
<keyword evidence="4 8" id="KW-0863">Zinc-finger</keyword>
<dbReference type="SUPFAM" id="SSF48403">
    <property type="entry name" value="Ankyrin repeat"/>
    <property type="match status" value="1"/>
</dbReference>
<feature type="region of interest" description="Disordered" evidence="9">
    <location>
        <begin position="250"/>
        <end position="271"/>
    </location>
</feature>
<dbReference type="Pfam" id="PF00078">
    <property type="entry name" value="RVT_1"/>
    <property type="match status" value="1"/>
</dbReference>
<dbReference type="EMBL" id="JAVFWL010000003">
    <property type="protein sequence ID" value="KAK6743841.1"/>
    <property type="molecule type" value="Genomic_DNA"/>
</dbReference>
<dbReference type="InterPro" id="IPR000477">
    <property type="entry name" value="RT_dom"/>
</dbReference>
<evidence type="ECO:0000259" key="10">
    <source>
        <dbReference type="PROSITE" id="PS50115"/>
    </source>
</evidence>
<dbReference type="PROSITE" id="PS50297">
    <property type="entry name" value="ANK_REP_REGION"/>
    <property type="match status" value="1"/>
</dbReference>
<name>A0ABR1CZV0_NECAM</name>
<dbReference type="PROSITE" id="PS51419">
    <property type="entry name" value="RAB"/>
    <property type="match status" value="1"/>
</dbReference>
<evidence type="ECO:0000256" key="8">
    <source>
        <dbReference type="PROSITE-ProRule" id="PRU00288"/>
    </source>
</evidence>
<dbReference type="InterPro" id="IPR002110">
    <property type="entry name" value="Ankyrin_rpt"/>
</dbReference>
<dbReference type="PANTHER" id="PTHR45819">
    <property type="entry name" value="CENTAURIN-GAMMA-1A"/>
    <property type="match status" value="1"/>
</dbReference>
<dbReference type="CDD" id="cd01650">
    <property type="entry name" value="RT_nLTR_like"/>
    <property type="match status" value="1"/>
</dbReference>
<gene>
    <name evidence="12" type="primary">Necator_chrIII.g11643</name>
    <name evidence="12" type="ORF">RB195_010878</name>
</gene>
<accession>A0ABR1CZV0</accession>
<dbReference type="PRINTS" id="PR00405">
    <property type="entry name" value="REVINTRACTNG"/>
</dbReference>
<dbReference type="SUPFAM" id="SSF56672">
    <property type="entry name" value="DNA/RNA polymerases"/>
    <property type="match status" value="1"/>
</dbReference>
<dbReference type="Gene3D" id="3.30.70.270">
    <property type="match status" value="1"/>
</dbReference>
<keyword evidence="13" id="KW-1185">Reference proteome</keyword>
<comment type="caution">
    <text evidence="12">The sequence shown here is derived from an EMBL/GenBank/DDBJ whole genome shotgun (WGS) entry which is preliminary data.</text>
</comment>
<dbReference type="SUPFAM" id="SSF50729">
    <property type="entry name" value="PH domain-like"/>
    <property type="match status" value="1"/>
</dbReference>
<dbReference type="Gene3D" id="2.30.29.30">
    <property type="entry name" value="Pleckstrin-homology domain (PH domain)/Phosphotyrosine-binding domain (PTB)"/>
    <property type="match status" value="2"/>
</dbReference>
<dbReference type="PROSITE" id="PS50878">
    <property type="entry name" value="RT_POL"/>
    <property type="match status" value="1"/>
</dbReference>
<feature type="region of interest" description="Disordered" evidence="9">
    <location>
        <begin position="403"/>
        <end position="452"/>
    </location>
</feature>
<dbReference type="InterPro" id="IPR037278">
    <property type="entry name" value="ARFGAP/RecO"/>
</dbReference>
<dbReference type="InterPro" id="IPR043128">
    <property type="entry name" value="Rev_trsase/Diguanyl_cyclase"/>
</dbReference>
<dbReference type="InterPro" id="IPR001164">
    <property type="entry name" value="ArfGAP_dom"/>
</dbReference>
<dbReference type="Gene3D" id="3.40.50.300">
    <property type="entry name" value="P-loop containing nucleotide triphosphate hydrolases"/>
    <property type="match status" value="1"/>
</dbReference>
<evidence type="ECO:0000256" key="4">
    <source>
        <dbReference type="ARBA" id="ARBA00022771"/>
    </source>
</evidence>
<feature type="compositionally biased region" description="Gly residues" evidence="9">
    <location>
        <begin position="866"/>
        <end position="875"/>
    </location>
</feature>
<keyword evidence="3" id="KW-0479">Metal-binding</keyword>
<keyword evidence="2" id="KW-0343">GTPase activation</keyword>
<dbReference type="SMART" id="SM00175">
    <property type="entry name" value="RAB"/>
    <property type="match status" value="1"/>
</dbReference>
<dbReference type="InterPro" id="IPR043502">
    <property type="entry name" value="DNA/RNA_pol_sf"/>
</dbReference>
<dbReference type="SMART" id="SM00248">
    <property type="entry name" value="ANK"/>
    <property type="match status" value="2"/>
</dbReference>
<dbReference type="PROSITE" id="PS50088">
    <property type="entry name" value="ANK_REPEAT"/>
    <property type="match status" value="1"/>
</dbReference>
<protein>
    <recommendedName>
        <fullName evidence="14">GTP-binding domain protein</fullName>
    </recommendedName>
</protein>
<evidence type="ECO:0000256" key="1">
    <source>
        <dbReference type="ARBA" id="ARBA00005430"/>
    </source>
</evidence>
<dbReference type="Pfam" id="PF12796">
    <property type="entry name" value="Ank_2"/>
    <property type="match status" value="1"/>
</dbReference>
<feature type="compositionally biased region" description="Polar residues" evidence="9">
    <location>
        <begin position="362"/>
        <end position="379"/>
    </location>
</feature>
<keyword evidence="5" id="KW-0862">Zinc</keyword>
<feature type="repeat" description="ANK" evidence="7">
    <location>
        <begin position="1127"/>
        <end position="1159"/>
    </location>
</feature>